<sequence>MAAYPALAQVQLPTDANGQVQFQELVRLTDKTRSTKQVFTQSQAWAERYFKPTNEPEIQPDQEHGVLFVRGVYPIGEQFVRFTMLIEAKTGRYRATITDLIGENNGLLSPIQPASATVEEMQKAGGQAAKPEVVEAVAKEQADLYKALEAACRATLDNLKTALNS</sequence>
<name>A0A2T0T874_9BACT</name>
<protein>
    <submittedName>
        <fullName evidence="1">Uncharacterized protein with TBP-like fold DUF4468</fullName>
    </submittedName>
</protein>
<comment type="caution">
    <text evidence="1">The sequence shown here is derived from an EMBL/GenBank/DDBJ whole genome shotgun (WGS) entry which is preliminary data.</text>
</comment>
<reference evidence="1 2" key="1">
    <citation type="submission" date="2018-03" db="EMBL/GenBank/DDBJ databases">
        <title>Genomic Encyclopedia of Archaeal and Bacterial Type Strains, Phase II (KMG-II): from individual species to whole genera.</title>
        <authorList>
            <person name="Goeker M."/>
        </authorList>
    </citation>
    <scope>NUCLEOTIDE SEQUENCE [LARGE SCALE GENOMIC DNA]</scope>
    <source>
        <strain evidence="1 2">DSM 28354</strain>
    </source>
</reference>
<keyword evidence="2" id="KW-1185">Reference proteome</keyword>
<organism evidence="1 2">
    <name type="scientific">Spirosoma oryzae</name>
    <dbReference type="NCBI Taxonomy" id="1469603"/>
    <lineage>
        <taxon>Bacteria</taxon>
        <taxon>Pseudomonadati</taxon>
        <taxon>Bacteroidota</taxon>
        <taxon>Cytophagia</taxon>
        <taxon>Cytophagales</taxon>
        <taxon>Cytophagaceae</taxon>
        <taxon>Spirosoma</taxon>
    </lineage>
</organism>
<dbReference type="Proteomes" id="UP000238375">
    <property type="component" value="Unassembled WGS sequence"/>
</dbReference>
<evidence type="ECO:0000313" key="2">
    <source>
        <dbReference type="Proteomes" id="UP000238375"/>
    </source>
</evidence>
<gene>
    <name evidence="1" type="ORF">CLV58_10555</name>
</gene>
<dbReference type="EMBL" id="PVTE01000005">
    <property type="protein sequence ID" value="PRY41856.1"/>
    <property type="molecule type" value="Genomic_DNA"/>
</dbReference>
<proteinExistence type="predicted"/>
<dbReference type="AlphaFoldDB" id="A0A2T0T874"/>
<dbReference type="Gene3D" id="3.30.530.80">
    <property type="match status" value="1"/>
</dbReference>
<evidence type="ECO:0000313" key="1">
    <source>
        <dbReference type="EMBL" id="PRY41856.1"/>
    </source>
</evidence>
<accession>A0A2T0T874</accession>